<gene>
    <name evidence="3" type="ORF">GCM10009858_05200</name>
</gene>
<dbReference type="Proteomes" id="UP001500730">
    <property type="component" value="Unassembled WGS sequence"/>
</dbReference>
<evidence type="ECO:0000313" key="4">
    <source>
        <dbReference type="Proteomes" id="UP001500730"/>
    </source>
</evidence>
<protein>
    <recommendedName>
        <fullName evidence="2">NYN domain-containing protein</fullName>
    </recommendedName>
</protein>
<reference evidence="3 4" key="1">
    <citation type="journal article" date="2019" name="Int. J. Syst. Evol. Microbiol.">
        <title>The Global Catalogue of Microorganisms (GCM) 10K type strain sequencing project: providing services to taxonomists for standard genome sequencing and annotation.</title>
        <authorList>
            <consortium name="The Broad Institute Genomics Platform"/>
            <consortium name="The Broad Institute Genome Sequencing Center for Infectious Disease"/>
            <person name="Wu L."/>
            <person name="Ma J."/>
        </authorList>
    </citation>
    <scope>NUCLEOTIDE SEQUENCE [LARGE SCALE GENOMIC DNA]</scope>
    <source>
        <strain evidence="3 4">JCM 16259</strain>
    </source>
</reference>
<accession>A0ABN3KVB9</accession>
<name>A0ABN3KVB9_9MICO</name>
<organism evidence="3 4">
    <name type="scientific">Terrabacter carboxydivorans</name>
    <dbReference type="NCBI Taxonomy" id="619730"/>
    <lineage>
        <taxon>Bacteria</taxon>
        <taxon>Bacillati</taxon>
        <taxon>Actinomycetota</taxon>
        <taxon>Actinomycetes</taxon>
        <taxon>Micrococcales</taxon>
        <taxon>Intrasporangiaceae</taxon>
        <taxon>Terrabacter</taxon>
    </lineage>
</organism>
<evidence type="ECO:0000259" key="2">
    <source>
        <dbReference type="Pfam" id="PF01936"/>
    </source>
</evidence>
<dbReference type="EMBL" id="BAAARE010000002">
    <property type="protein sequence ID" value="GAA2470871.1"/>
    <property type="molecule type" value="Genomic_DNA"/>
</dbReference>
<evidence type="ECO:0000313" key="3">
    <source>
        <dbReference type="EMBL" id="GAA2470871.1"/>
    </source>
</evidence>
<sequence>MDFDNVFGGLLKLDPPVALTFARAPELWLRRLASTLVIDGDRRFLVLRCYLNPNGWVPHPERPGERLYFSEFRPPYTRAGFDVVDCPRITHTKNAADIRLVVDAMDAVRGTTRYDEFVIASGDSDMTPLLVRLRAEDRRTTVVSPSDAAAGFIAVADRSISGVQVLELVQGEPVEEEPEDEFDEEAGEPLESGTAPIDVATTAPSDQDTTRALQRATEMVRSAYDAADGPINVASLAARVRAEVGQPVVDTQWFGAEGFVRFVRRLALPGAVFSQHELWDSTRHDAPASTESGQPPAIQRVRSALSLPRLGAADWQAVYDELAEYAQSHRPFNLTECTRWTRDRLSTLGVPANRSAVGVVARGSAYGGAPLFREPAPGSDEIRDAFAANTLSRAEAAGIPLTNEERVEIKQWLAAPPG</sequence>
<keyword evidence="4" id="KW-1185">Reference proteome</keyword>
<dbReference type="Pfam" id="PF01936">
    <property type="entry name" value="NYN"/>
    <property type="match status" value="1"/>
</dbReference>
<feature type="domain" description="NYN" evidence="2">
    <location>
        <begin position="46"/>
        <end position="161"/>
    </location>
</feature>
<comment type="caution">
    <text evidence="3">The sequence shown here is derived from an EMBL/GenBank/DDBJ whole genome shotgun (WGS) entry which is preliminary data.</text>
</comment>
<dbReference type="Gene3D" id="3.40.50.1010">
    <property type="entry name" value="5'-nuclease"/>
    <property type="match status" value="1"/>
</dbReference>
<evidence type="ECO:0000256" key="1">
    <source>
        <dbReference type="SAM" id="MobiDB-lite"/>
    </source>
</evidence>
<feature type="region of interest" description="Disordered" evidence="1">
    <location>
        <begin position="172"/>
        <end position="210"/>
    </location>
</feature>
<feature type="compositionally biased region" description="Acidic residues" evidence="1">
    <location>
        <begin position="173"/>
        <end position="188"/>
    </location>
</feature>
<dbReference type="InterPro" id="IPR021139">
    <property type="entry name" value="NYN"/>
</dbReference>
<proteinExistence type="predicted"/>